<dbReference type="Gene3D" id="3.40.50.2000">
    <property type="entry name" value="Glycogen Phosphorylase B"/>
    <property type="match status" value="2"/>
</dbReference>
<dbReference type="EMBL" id="CP051677">
    <property type="protein sequence ID" value="QJD77049.1"/>
    <property type="molecule type" value="Genomic_DNA"/>
</dbReference>
<dbReference type="GO" id="GO:0016757">
    <property type="term" value="F:glycosyltransferase activity"/>
    <property type="evidence" value="ECO:0007669"/>
    <property type="project" value="InterPro"/>
</dbReference>
<dbReference type="SUPFAM" id="SSF53756">
    <property type="entry name" value="UDP-Glycosyltransferase/glycogen phosphorylase"/>
    <property type="match status" value="1"/>
</dbReference>
<reference evidence="1 2" key="1">
    <citation type="submission" date="2020-04" db="EMBL/GenBank/DDBJ databases">
        <title>Genome sequencing of novel species.</title>
        <authorList>
            <person name="Heo J."/>
            <person name="Kim S.-J."/>
            <person name="Kim J.-S."/>
            <person name="Hong S.-B."/>
            <person name="Kwon S.-W."/>
        </authorList>
    </citation>
    <scope>NUCLEOTIDE SEQUENCE [LARGE SCALE GENOMIC DNA]</scope>
    <source>
        <strain evidence="1 2">CJU-R4</strain>
    </source>
</reference>
<dbReference type="KEGG" id="srho:HH216_00410"/>
<evidence type="ECO:0000313" key="1">
    <source>
        <dbReference type="EMBL" id="QJD77049.1"/>
    </source>
</evidence>
<evidence type="ECO:0000313" key="2">
    <source>
        <dbReference type="Proteomes" id="UP000501128"/>
    </source>
</evidence>
<keyword evidence="1" id="KW-0808">Transferase</keyword>
<accession>A0A7L5DG03</accession>
<dbReference type="PANTHER" id="PTHR12526">
    <property type="entry name" value="GLYCOSYLTRANSFERASE"/>
    <property type="match status" value="1"/>
</dbReference>
<sequence>MKKIAFIVQRYGVEVNGGAEYHCRILAERLTDTYEVDVLTSCAIEYQKWSNWYPAETVMIHGVRVRRFATAYERQSKLSGQTEHQLRKLMAMDKRGAWGWLKKKYYSLKGPAVDECLRMWPRYQGPYTPELIEYLRQNHQQYDALIFFTYLYYPTIEGLTVAPHKSILIPTAHDEKPIYLPIFPAVFHRPRAILYNTVAEQRFVNQLFANQDIHSDVVGVGIEPPHAVSEKTAAELIGTDADYLLYVGRIDKAKGCDVMIDQFLRYKKKHPAPLKLVLVGQSFMDIPGHPDIIPAGFVDEDVKARLLLGAKAMLMPSPYESLSMVTLESMSVGVPVIANANCEILLDHIEASHAGYAYRDYAEFETAIDNILTQDISQMAENGKRYVQQNYTWQAVLEKFDKAVDYVSTAATAPAKRSKSRGRQV</sequence>
<keyword evidence="2" id="KW-1185">Reference proteome</keyword>
<dbReference type="PANTHER" id="PTHR12526:SF638">
    <property type="entry name" value="SPORE COAT PROTEIN SA"/>
    <property type="match status" value="1"/>
</dbReference>
<organism evidence="1 2">
    <name type="scientific">Spirosoma rhododendri</name>
    <dbReference type="NCBI Taxonomy" id="2728024"/>
    <lineage>
        <taxon>Bacteria</taxon>
        <taxon>Pseudomonadati</taxon>
        <taxon>Bacteroidota</taxon>
        <taxon>Cytophagia</taxon>
        <taxon>Cytophagales</taxon>
        <taxon>Cytophagaceae</taxon>
        <taxon>Spirosoma</taxon>
    </lineage>
</organism>
<protein>
    <submittedName>
        <fullName evidence="1">Glycosyltransferase family 4 protein</fullName>
    </submittedName>
</protein>
<dbReference type="Proteomes" id="UP000501128">
    <property type="component" value="Chromosome"/>
</dbReference>
<name>A0A7L5DG03_9BACT</name>
<dbReference type="RefSeq" id="WP_169548993.1">
    <property type="nucleotide sequence ID" value="NZ_CP051677.1"/>
</dbReference>
<proteinExistence type="predicted"/>
<dbReference type="Pfam" id="PF13692">
    <property type="entry name" value="Glyco_trans_1_4"/>
    <property type="match status" value="1"/>
</dbReference>
<dbReference type="AlphaFoldDB" id="A0A7L5DG03"/>
<gene>
    <name evidence="1" type="ORF">HH216_00410</name>
</gene>
<dbReference type="CDD" id="cd03801">
    <property type="entry name" value="GT4_PimA-like"/>
    <property type="match status" value="1"/>
</dbReference>